<organism evidence="5 6">
    <name type="scientific">Amycolatopsis mediterranei (strain U-32)</name>
    <dbReference type="NCBI Taxonomy" id="749927"/>
    <lineage>
        <taxon>Bacteria</taxon>
        <taxon>Bacillati</taxon>
        <taxon>Actinomycetota</taxon>
        <taxon>Actinomycetes</taxon>
        <taxon>Pseudonocardiales</taxon>
        <taxon>Pseudonocardiaceae</taxon>
        <taxon>Amycolatopsis</taxon>
    </lineage>
</organism>
<protein>
    <submittedName>
        <fullName evidence="5">GntR family transcriptional regulator</fullName>
    </submittedName>
</protein>
<dbReference type="KEGG" id="amd:AMED_8777"/>
<dbReference type="GO" id="GO:0045892">
    <property type="term" value="P:negative regulation of DNA-templated transcription"/>
    <property type="evidence" value="ECO:0007669"/>
    <property type="project" value="TreeGrafter"/>
</dbReference>
<dbReference type="SUPFAM" id="SSF46785">
    <property type="entry name" value="Winged helix' DNA-binding domain"/>
    <property type="match status" value="1"/>
</dbReference>
<dbReference type="GO" id="GO:0003677">
    <property type="term" value="F:DNA binding"/>
    <property type="evidence" value="ECO:0007669"/>
    <property type="project" value="UniProtKB-KW"/>
</dbReference>
<name>A0A0H3DHU4_AMYMU</name>
<dbReference type="RefSeq" id="WP_013230497.1">
    <property type="nucleotide sequence ID" value="NC_014318.1"/>
</dbReference>
<proteinExistence type="predicted"/>
<keyword evidence="1" id="KW-0805">Transcription regulation</keyword>
<accession>A0A0H3DHU4</accession>
<reference evidence="5 6" key="1">
    <citation type="journal article" date="2010" name="Cell Res.">
        <title>Complete genome sequence of the rifamycin SV-producing Amycolatopsis mediterranei U32 revealed its genetic characteristics in phylogeny and metabolism.</title>
        <authorList>
            <person name="Zhao W."/>
            <person name="Zhong Y."/>
            <person name="Yuan H."/>
            <person name="Wang J."/>
            <person name="Zheng H."/>
            <person name="Wang Y."/>
            <person name="Cen X."/>
            <person name="Xu F."/>
            <person name="Bai J."/>
            <person name="Han X."/>
            <person name="Lu G."/>
            <person name="Zhu Y."/>
            <person name="Shao Z."/>
            <person name="Yan H."/>
            <person name="Li C."/>
            <person name="Peng N."/>
            <person name="Zhang Z."/>
            <person name="Zhang Y."/>
            <person name="Lin W."/>
            <person name="Fan Y."/>
            <person name="Qin Z."/>
            <person name="Hu Y."/>
            <person name="Zhu B."/>
            <person name="Wang S."/>
            <person name="Ding X."/>
            <person name="Zhao G.P."/>
        </authorList>
    </citation>
    <scope>NUCLEOTIDE SEQUENCE [LARGE SCALE GENOMIC DNA]</scope>
    <source>
        <strain evidence="6">U-32</strain>
    </source>
</reference>
<dbReference type="eggNOG" id="COG2188">
    <property type="taxonomic scope" value="Bacteria"/>
</dbReference>
<dbReference type="PROSITE" id="PS50949">
    <property type="entry name" value="HTH_GNTR"/>
    <property type="match status" value="1"/>
</dbReference>
<dbReference type="GO" id="GO:0003700">
    <property type="term" value="F:DNA-binding transcription factor activity"/>
    <property type="evidence" value="ECO:0007669"/>
    <property type="project" value="InterPro"/>
</dbReference>
<keyword evidence="3" id="KW-0804">Transcription</keyword>
<evidence type="ECO:0000313" key="6">
    <source>
        <dbReference type="Proteomes" id="UP000000328"/>
    </source>
</evidence>
<evidence type="ECO:0000259" key="4">
    <source>
        <dbReference type="PROSITE" id="PS50949"/>
    </source>
</evidence>
<evidence type="ECO:0000256" key="1">
    <source>
        <dbReference type="ARBA" id="ARBA00023015"/>
    </source>
</evidence>
<dbReference type="InterPro" id="IPR000524">
    <property type="entry name" value="Tscrpt_reg_HTH_GntR"/>
</dbReference>
<dbReference type="SMART" id="SM00345">
    <property type="entry name" value="HTH_GNTR"/>
    <property type="match status" value="1"/>
</dbReference>
<gene>
    <name evidence="5" type="primary">ytrA</name>
    <name evidence="5" type="ordered locus">AMED_8777</name>
</gene>
<dbReference type="HOGENOM" id="CLU_017584_10_3_11"/>
<evidence type="ECO:0000256" key="2">
    <source>
        <dbReference type="ARBA" id="ARBA00023125"/>
    </source>
</evidence>
<evidence type="ECO:0000313" key="5">
    <source>
        <dbReference type="EMBL" id="ADJ50470.1"/>
    </source>
</evidence>
<dbReference type="InterPro" id="IPR036388">
    <property type="entry name" value="WH-like_DNA-bd_sf"/>
</dbReference>
<dbReference type="EMBL" id="CP002000">
    <property type="protein sequence ID" value="ADJ50470.1"/>
    <property type="molecule type" value="Genomic_DNA"/>
</dbReference>
<dbReference type="InterPro" id="IPR036390">
    <property type="entry name" value="WH_DNA-bd_sf"/>
</dbReference>
<sequence length="117" mass="12559">MASLNPDDPRAPFLQVAGGLRAAILSGEYAPGAQLPTYQELADSWGVAVNTAKSAVAHLREEGLVVIRHGKGSFVRTQPAEGDSAIRPEASGDERVWQAIAEIRKRLGEIERKLGEN</sequence>
<dbReference type="CDD" id="cd07377">
    <property type="entry name" value="WHTH_GntR"/>
    <property type="match status" value="1"/>
</dbReference>
<dbReference type="Proteomes" id="UP000000328">
    <property type="component" value="Chromosome"/>
</dbReference>
<dbReference type="GeneID" id="92876377"/>
<dbReference type="Gene3D" id="1.10.10.10">
    <property type="entry name" value="Winged helix-like DNA-binding domain superfamily/Winged helix DNA-binding domain"/>
    <property type="match status" value="1"/>
</dbReference>
<dbReference type="Pfam" id="PF00392">
    <property type="entry name" value="GntR"/>
    <property type="match status" value="1"/>
</dbReference>
<evidence type="ECO:0000256" key="3">
    <source>
        <dbReference type="ARBA" id="ARBA00023163"/>
    </source>
</evidence>
<feature type="domain" description="HTH gntR-type" evidence="4">
    <location>
        <begin position="10"/>
        <end position="78"/>
    </location>
</feature>
<dbReference type="PATRIC" id="fig|749927.5.peg.9110"/>
<dbReference type="OrthoDB" id="7363114at2"/>
<dbReference type="AlphaFoldDB" id="A0A0H3DHU4"/>
<dbReference type="PANTHER" id="PTHR44846">
    <property type="entry name" value="MANNOSYL-D-GLYCERATE TRANSPORT/METABOLISM SYSTEM REPRESSOR MNGR-RELATED"/>
    <property type="match status" value="1"/>
</dbReference>
<keyword evidence="2" id="KW-0238">DNA-binding</keyword>
<dbReference type="PANTHER" id="PTHR44846:SF17">
    <property type="entry name" value="GNTR-FAMILY TRANSCRIPTIONAL REGULATOR"/>
    <property type="match status" value="1"/>
</dbReference>
<dbReference type="InterPro" id="IPR050679">
    <property type="entry name" value="Bact_HTH_transcr_reg"/>
</dbReference>